<reference evidence="2 3" key="1">
    <citation type="journal article" date="2019" name="Nat. Plants">
        <title>Stout camphor tree genome fills gaps in understanding of flowering plant genome evolution.</title>
        <authorList>
            <person name="Chaw S.M."/>
            <person name="Liu Y.C."/>
            <person name="Wu Y.W."/>
            <person name="Wang H.Y."/>
            <person name="Lin C.I."/>
            <person name="Wu C.S."/>
            <person name="Ke H.M."/>
            <person name="Chang L.Y."/>
            <person name="Hsu C.Y."/>
            <person name="Yang H.T."/>
            <person name="Sudianto E."/>
            <person name="Hsu M.H."/>
            <person name="Wu K.P."/>
            <person name="Wang L.N."/>
            <person name="Leebens-Mack J.H."/>
            <person name="Tsai I.J."/>
        </authorList>
    </citation>
    <scope>NUCLEOTIDE SEQUENCE [LARGE SCALE GENOMIC DNA]</scope>
    <source>
        <strain evidence="3">cv. Chaw 1501</strain>
        <tissue evidence="2">Young leaves</tissue>
    </source>
</reference>
<evidence type="ECO:0000313" key="3">
    <source>
        <dbReference type="Proteomes" id="UP000283530"/>
    </source>
</evidence>
<dbReference type="OrthoDB" id="673865at2759"/>
<dbReference type="STRING" id="337451.A0A3S3PLR7"/>
<dbReference type="SUPFAM" id="SSF52047">
    <property type="entry name" value="RNI-like"/>
    <property type="match status" value="1"/>
</dbReference>
<dbReference type="Pfam" id="PF23622">
    <property type="entry name" value="LRR_At1g61320_AtMIF1"/>
    <property type="match status" value="1"/>
</dbReference>
<dbReference type="Proteomes" id="UP000283530">
    <property type="component" value="Unassembled WGS sequence"/>
</dbReference>
<evidence type="ECO:0000313" key="2">
    <source>
        <dbReference type="EMBL" id="RWR93485.1"/>
    </source>
</evidence>
<dbReference type="EMBL" id="QPKB01000010">
    <property type="protein sequence ID" value="RWR93485.1"/>
    <property type="molecule type" value="Genomic_DNA"/>
</dbReference>
<feature type="domain" description="At1g61320/AtMIF1 LRR" evidence="1">
    <location>
        <begin position="109"/>
        <end position="486"/>
    </location>
</feature>
<gene>
    <name evidence="2" type="ORF">CKAN_02273700</name>
</gene>
<dbReference type="InterPro" id="IPR036047">
    <property type="entry name" value="F-box-like_dom_sf"/>
</dbReference>
<dbReference type="PANTHER" id="PTHR34145:SF28">
    <property type="entry name" value="F-BOX DOMAIN-CONTAINING PROTEIN"/>
    <property type="match status" value="1"/>
</dbReference>
<dbReference type="CDD" id="cd22160">
    <property type="entry name" value="F-box_AtFBL13-like"/>
    <property type="match status" value="1"/>
</dbReference>
<keyword evidence="3" id="KW-1185">Reference proteome</keyword>
<dbReference type="Gene3D" id="3.80.10.10">
    <property type="entry name" value="Ribonuclease Inhibitor"/>
    <property type="match status" value="1"/>
</dbReference>
<dbReference type="InterPro" id="IPR053772">
    <property type="entry name" value="At1g61320/At1g61330-like"/>
</dbReference>
<accession>A0A3S3PLR7</accession>
<name>A0A3S3PLR7_9MAGN</name>
<dbReference type="PANTHER" id="PTHR34145">
    <property type="entry name" value="OS02G0105600 PROTEIN"/>
    <property type="match status" value="1"/>
</dbReference>
<evidence type="ECO:0000259" key="1">
    <source>
        <dbReference type="Pfam" id="PF23622"/>
    </source>
</evidence>
<dbReference type="SUPFAM" id="SSF81383">
    <property type="entry name" value="F-box domain"/>
    <property type="match status" value="1"/>
</dbReference>
<protein>
    <submittedName>
        <fullName evidence="2">FBD domain-containing protein</fullName>
    </submittedName>
</protein>
<organism evidence="2 3">
    <name type="scientific">Cinnamomum micranthum f. kanehirae</name>
    <dbReference type="NCBI Taxonomy" id="337451"/>
    <lineage>
        <taxon>Eukaryota</taxon>
        <taxon>Viridiplantae</taxon>
        <taxon>Streptophyta</taxon>
        <taxon>Embryophyta</taxon>
        <taxon>Tracheophyta</taxon>
        <taxon>Spermatophyta</taxon>
        <taxon>Magnoliopsida</taxon>
        <taxon>Magnoliidae</taxon>
        <taxon>Laurales</taxon>
        <taxon>Lauraceae</taxon>
        <taxon>Cinnamomum</taxon>
    </lineage>
</organism>
<dbReference type="InterPro" id="IPR032675">
    <property type="entry name" value="LRR_dom_sf"/>
</dbReference>
<dbReference type="InterPro" id="IPR053781">
    <property type="entry name" value="F-box_AtFBL13-like"/>
</dbReference>
<dbReference type="AlphaFoldDB" id="A0A3S3PLR7"/>
<sequence length="535" mass="60270">MKKRKIKTLTEASSISSKSQTSKIMDNAGSDLFCSLPDSILIFILSLIPFKEAAKTCILSKKWGLNCKKWLRTTQVEFNENLFTEEINGETKLSTQAFLDFARRFILYHRGRYLHEFRLKMSNPNDHRSEVEHWIEFAISKNIEVLDLDFSSVEVSEEDDGLRNSAKFVLPHFLFENISLGVLNLTSCDLKRLDFANFSALKSLCVARVELSTKSLTILVVGCPLLKTLSLEKCSGLGYIEIAPPGAMHLESLTINDCKPLDGAVLISADKLRSFKYFGVLTPFDIGDLGSLEDAQLDFGVEHDFFELGDVLCELFRGLYHAKALSICSYTIQVIPSGEEPLSLSTKLNVKHLILNTGLHMDELPGIAFLLKSCPLLETLTVKMGKGVNLNGYIYPDDSRLDGKSFWKSQRISFFECLKKNLKRIKVRNFKETENAKRFIEFLLLNSKALEKLIVVTSKQMLVDGGTSEECAIIDQSLRQFPRASLDVQVTDALAKARLEFSNLIGRIDFTKSNEWTGNLQEAIFTMNAETTQMV</sequence>
<dbReference type="InterPro" id="IPR055357">
    <property type="entry name" value="LRR_At1g61320_AtMIF1"/>
</dbReference>
<comment type="caution">
    <text evidence="2">The sequence shown here is derived from an EMBL/GenBank/DDBJ whole genome shotgun (WGS) entry which is preliminary data.</text>
</comment>
<proteinExistence type="predicted"/>